<feature type="region of interest" description="Disordered" evidence="5">
    <location>
        <begin position="1"/>
        <end position="95"/>
    </location>
</feature>
<keyword evidence="7" id="KW-1185">Reference proteome</keyword>
<accession>A0A151P483</accession>
<dbReference type="PANTHER" id="PTHR15504">
    <property type="entry name" value="NASOPHARYNGEAL EPITHELIUM SPECIFIC PROTEIN 1"/>
    <property type="match status" value="1"/>
</dbReference>
<protein>
    <submittedName>
        <fullName evidence="6">Cilia- and flagella-associated protein 45-like</fullName>
    </submittedName>
</protein>
<comment type="caution">
    <text evidence="6">The sequence shown here is derived from an EMBL/GenBank/DDBJ whole genome shotgun (WGS) entry which is preliminary data.</text>
</comment>
<evidence type="ECO:0000256" key="3">
    <source>
        <dbReference type="ARBA" id="ARBA00023069"/>
    </source>
</evidence>
<dbReference type="InterPro" id="IPR033253">
    <property type="entry name" value="CFAP45"/>
</dbReference>
<feature type="compositionally biased region" description="Basic and acidic residues" evidence="5">
    <location>
        <begin position="77"/>
        <end position="95"/>
    </location>
</feature>
<reference evidence="6 7" key="1">
    <citation type="journal article" date="2012" name="Genome Biol.">
        <title>Sequencing three crocodilian genomes to illuminate the evolution of archosaurs and amniotes.</title>
        <authorList>
            <person name="St John J.A."/>
            <person name="Braun E.L."/>
            <person name="Isberg S.R."/>
            <person name="Miles L.G."/>
            <person name="Chong A.Y."/>
            <person name="Gongora J."/>
            <person name="Dalzell P."/>
            <person name="Moran C."/>
            <person name="Bed'hom B."/>
            <person name="Abzhanov A."/>
            <person name="Burgess S.C."/>
            <person name="Cooksey A.M."/>
            <person name="Castoe T.A."/>
            <person name="Crawford N.G."/>
            <person name="Densmore L.D."/>
            <person name="Drew J.C."/>
            <person name="Edwards S.V."/>
            <person name="Faircloth B.C."/>
            <person name="Fujita M.K."/>
            <person name="Greenwold M.J."/>
            <person name="Hoffmann F.G."/>
            <person name="Howard J.M."/>
            <person name="Iguchi T."/>
            <person name="Janes D.E."/>
            <person name="Khan S.Y."/>
            <person name="Kohno S."/>
            <person name="de Koning A.J."/>
            <person name="Lance S.L."/>
            <person name="McCarthy F.M."/>
            <person name="McCormack J.E."/>
            <person name="Merchant M.E."/>
            <person name="Peterson D.G."/>
            <person name="Pollock D.D."/>
            <person name="Pourmand N."/>
            <person name="Raney B.J."/>
            <person name="Roessler K.A."/>
            <person name="Sanford J.R."/>
            <person name="Sawyer R.H."/>
            <person name="Schmidt C.J."/>
            <person name="Triplett E.W."/>
            <person name="Tuberville T.D."/>
            <person name="Venegas-Anaya M."/>
            <person name="Howard J.T."/>
            <person name="Jarvis E.D."/>
            <person name="Guillette L.J.Jr."/>
            <person name="Glenn T.C."/>
            <person name="Green R.E."/>
            <person name="Ray D.A."/>
        </authorList>
    </citation>
    <scope>NUCLEOTIDE SEQUENCE [LARGE SCALE GENOMIC DNA]</scope>
    <source>
        <strain evidence="6">KSC_2009_1</strain>
    </source>
</reference>
<gene>
    <name evidence="6" type="ORF">Y1Q_0010060</name>
</gene>
<proteinExistence type="predicted"/>
<dbReference type="PANTHER" id="PTHR15504:SF0">
    <property type="entry name" value="CILIA- AND FLAGELLA-ASSOCIATED PROTEIN 45"/>
    <property type="match status" value="1"/>
</dbReference>
<feature type="compositionally biased region" description="Polar residues" evidence="5">
    <location>
        <begin position="1"/>
        <end position="20"/>
    </location>
</feature>
<dbReference type="EMBL" id="AKHW03001123">
    <property type="protein sequence ID" value="KYO43780.1"/>
    <property type="molecule type" value="Genomic_DNA"/>
</dbReference>
<keyword evidence="3" id="KW-0969">Cilium</keyword>
<keyword evidence="2" id="KW-0282">Flagellum</keyword>
<dbReference type="AlphaFoldDB" id="A0A151P483"/>
<evidence type="ECO:0000256" key="1">
    <source>
        <dbReference type="ARBA" id="ARBA00004230"/>
    </source>
</evidence>
<name>A0A151P483_ALLMI</name>
<evidence type="ECO:0000256" key="4">
    <source>
        <dbReference type="ARBA" id="ARBA00023273"/>
    </source>
</evidence>
<evidence type="ECO:0000256" key="5">
    <source>
        <dbReference type="SAM" id="MobiDB-lite"/>
    </source>
</evidence>
<sequence>MLSSAPKPQQAQGPSNSTLVLPQLHKAGECQGRMLLQPPPGQPKANQRGARLWAPVQDLPLCCPQVRDKMGTGPGPKDQRQDIQSNQEREAQEQIKKMKKERLLINKVQCLVAQEIRDRLQQLHQQQLRVQEAEVKEQQKALHEKEPGTARLRTLQQRAGVQAKKDMLQAKQHQETREREEQQSLLEQMACKKHQQVKQTKRHCSYFEQVVRKQQEQALKMRRQQEERVAKQVEYGKAVRRLVLECQDQLVHKWAICFEAGKHQQQDMQKPPDCNGQLKRTRMQELRASVLPDKYCRAVEHKGWMKPGPKD</sequence>
<keyword evidence="4" id="KW-0966">Cell projection</keyword>
<organism evidence="6 7">
    <name type="scientific">Alligator mississippiensis</name>
    <name type="common">American alligator</name>
    <dbReference type="NCBI Taxonomy" id="8496"/>
    <lineage>
        <taxon>Eukaryota</taxon>
        <taxon>Metazoa</taxon>
        <taxon>Chordata</taxon>
        <taxon>Craniata</taxon>
        <taxon>Vertebrata</taxon>
        <taxon>Euteleostomi</taxon>
        <taxon>Archelosauria</taxon>
        <taxon>Archosauria</taxon>
        <taxon>Crocodylia</taxon>
        <taxon>Alligatoridae</taxon>
        <taxon>Alligatorinae</taxon>
        <taxon>Alligator</taxon>
    </lineage>
</organism>
<dbReference type="GO" id="GO:0031514">
    <property type="term" value="C:motile cilium"/>
    <property type="evidence" value="ECO:0007669"/>
    <property type="project" value="UniProtKB-SubCell"/>
</dbReference>
<dbReference type="Proteomes" id="UP000050525">
    <property type="component" value="Unassembled WGS sequence"/>
</dbReference>
<evidence type="ECO:0000256" key="2">
    <source>
        <dbReference type="ARBA" id="ARBA00022846"/>
    </source>
</evidence>
<evidence type="ECO:0000313" key="7">
    <source>
        <dbReference type="Proteomes" id="UP000050525"/>
    </source>
</evidence>
<evidence type="ECO:0000313" key="6">
    <source>
        <dbReference type="EMBL" id="KYO43780.1"/>
    </source>
</evidence>
<comment type="subcellular location">
    <subcellularLocation>
        <location evidence="1">Cell projection</location>
        <location evidence="1">Cilium</location>
        <location evidence="1">Flagellum</location>
    </subcellularLocation>
</comment>